<name>A0A8S5RFE5_9VIRU</name>
<reference evidence="1" key="1">
    <citation type="journal article" date="2021" name="Proc. Natl. Acad. Sci. U.S.A.">
        <title>A Catalog of Tens of Thousands of Viruses from Human Metagenomes Reveals Hidden Associations with Chronic Diseases.</title>
        <authorList>
            <person name="Tisza M.J."/>
            <person name="Buck C.B."/>
        </authorList>
    </citation>
    <scope>NUCLEOTIDE SEQUENCE</scope>
    <source>
        <strain evidence="1">CtJLD79</strain>
    </source>
</reference>
<sequence length="69" mass="7953">MRLTDLLELLEPGTRVWIATGLDLENDPEAELVAEDEVDRLRLFAVTGYWVDWMRPVGDELKILVREGL</sequence>
<evidence type="ECO:0000313" key="1">
    <source>
        <dbReference type="EMBL" id="DAE29708.1"/>
    </source>
</evidence>
<accession>A0A8S5RFE5</accession>
<proteinExistence type="predicted"/>
<dbReference type="EMBL" id="BK059097">
    <property type="protein sequence ID" value="DAE29708.1"/>
    <property type="molecule type" value="Genomic_DNA"/>
</dbReference>
<protein>
    <submittedName>
        <fullName evidence="1">Uncharacterized protein</fullName>
    </submittedName>
</protein>
<organism evidence="1">
    <name type="scientific">virus sp. ctJLD79</name>
    <dbReference type="NCBI Taxonomy" id="2827987"/>
    <lineage>
        <taxon>Viruses</taxon>
    </lineage>
</organism>